<name>A0A7X0FPQ3_9MICO</name>
<dbReference type="RefSeq" id="WP_184750120.1">
    <property type="nucleotide sequence ID" value="NZ_BAAAJR010000003.1"/>
</dbReference>
<comment type="caution">
    <text evidence="3">The sequence shown here is derived from an EMBL/GenBank/DDBJ whole genome shotgun (WGS) entry which is preliminary data.</text>
</comment>
<gene>
    <name evidence="3" type="ORF">HD594_001238</name>
</gene>
<proteinExistence type="predicted"/>
<dbReference type="EMBL" id="JACHML010000001">
    <property type="protein sequence ID" value="MBB6390925.1"/>
    <property type="molecule type" value="Genomic_DNA"/>
</dbReference>
<organism evidence="3 4">
    <name type="scientific">Microbacterium thalassium</name>
    <dbReference type="NCBI Taxonomy" id="362649"/>
    <lineage>
        <taxon>Bacteria</taxon>
        <taxon>Bacillati</taxon>
        <taxon>Actinomycetota</taxon>
        <taxon>Actinomycetes</taxon>
        <taxon>Micrococcales</taxon>
        <taxon>Microbacteriaceae</taxon>
        <taxon>Microbacterium</taxon>
    </lineage>
</organism>
<feature type="region of interest" description="Disordered" evidence="2">
    <location>
        <begin position="257"/>
        <end position="279"/>
    </location>
</feature>
<sequence length="279" mass="28915">MPDAHDAVELDVIAAELYALPPGEFTSARKARAAASAPPLAKLVGDLRKPVVSAWAVDALVRTGGLDEALDLAAALREAQDDLDAGELAQLGRQRRALVSALAAQAVALAADHGVAVSAAAREQVEKTINAAVMDPAAAAAVMTGRLVSPLEAGAFEPADLAAAVGGTLPGIELPAPPDDLAERRARRAAEKAAREAERAANAAGRELAEVAARRDRVRERAAHLRERIDDLRRDLARLESDLASADATLTELDDAHAAAAGASRDADRAAERARSALE</sequence>
<keyword evidence="1" id="KW-0175">Coiled coil</keyword>
<evidence type="ECO:0000313" key="3">
    <source>
        <dbReference type="EMBL" id="MBB6390925.1"/>
    </source>
</evidence>
<dbReference type="Proteomes" id="UP000537775">
    <property type="component" value="Unassembled WGS sequence"/>
</dbReference>
<dbReference type="AlphaFoldDB" id="A0A7X0FPQ3"/>
<evidence type="ECO:0000256" key="1">
    <source>
        <dbReference type="SAM" id="Coils"/>
    </source>
</evidence>
<keyword evidence="4" id="KW-1185">Reference proteome</keyword>
<feature type="coiled-coil region" evidence="1">
    <location>
        <begin position="183"/>
        <end position="256"/>
    </location>
</feature>
<evidence type="ECO:0000313" key="4">
    <source>
        <dbReference type="Proteomes" id="UP000537775"/>
    </source>
</evidence>
<protein>
    <submittedName>
        <fullName evidence="3">Uncharacterized protein</fullName>
    </submittedName>
</protein>
<reference evidence="3 4" key="1">
    <citation type="submission" date="2020-08" db="EMBL/GenBank/DDBJ databases">
        <title>Sequencing the genomes of 1000 actinobacteria strains.</title>
        <authorList>
            <person name="Klenk H.-P."/>
        </authorList>
    </citation>
    <scope>NUCLEOTIDE SEQUENCE [LARGE SCALE GENOMIC DNA]</scope>
    <source>
        <strain evidence="3 4">DSM 12511</strain>
    </source>
</reference>
<feature type="compositionally biased region" description="Basic and acidic residues" evidence="2">
    <location>
        <begin position="265"/>
        <end position="279"/>
    </location>
</feature>
<evidence type="ECO:0000256" key="2">
    <source>
        <dbReference type="SAM" id="MobiDB-lite"/>
    </source>
</evidence>
<accession>A0A7X0FPQ3</accession>